<keyword evidence="2 5" id="KW-0812">Transmembrane</keyword>
<keyword evidence="4 5" id="KW-0472">Membrane</keyword>
<dbReference type="OrthoDB" id="9816361at2"/>
<dbReference type="EMBL" id="CP015438">
    <property type="protein sequence ID" value="ANB60881.1"/>
    <property type="molecule type" value="Genomic_DNA"/>
</dbReference>
<evidence type="ECO:0000256" key="1">
    <source>
        <dbReference type="ARBA" id="ARBA00004141"/>
    </source>
</evidence>
<evidence type="ECO:0000256" key="2">
    <source>
        <dbReference type="ARBA" id="ARBA00022692"/>
    </source>
</evidence>
<dbReference type="GO" id="GO:0016020">
    <property type="term" value="C:membrane"/>
    <property type="evidence" value="ECO:0007669"/>
    <property type="project" value="UniProtKB-SubCell"/>
</dbReference>
<dbReference type="Proteomes" id="UP000076865">
    <property type="component" value="Chromosome"/>
</dbReference>
<dbReference type="KEGG" id="aamy:GFC30_1304"/>
<gene>
    <name evidence="7" type="ORF">GFC30_1304</name>
</gene>
<dbReference type="AlphaFoldDB" id="A0A160F4D7"/>
<dbReference type="InterPro" id="IPR007829">
    <property type="entry name" value="TM2"/>
</dbReference>
<protein>
    <submittedName>
        <fullName evidence="7">TM2 domain protein</fullName>
    </submittedName>
</protein>
<name>A0A160F4D7_9BACL</name>
<reference evidence="7 8" key="1">
    <citation type="journal article" date="2006" name="Syst. Appl. Microbiol.">
        <title>Anoxybacillus amylolyticus sp. nov., a thermophilic amylase producing bacterium isolated from Mount Rittmann (Antarctica).</title>
        <authorList>
            <person name="Poli A."/>
            <person name="Esposito E."/>
            <person name="Lama L."/>
            <person name="Orlando P."/>
            <person name="Nicolaus G."/>
            <person name="de Appolonia F."/>
            <person name="Gambacorta A."/>
            <person name="Nicolaus B."/>
        </authorList>
    </citation>
    <scope>NUCLEOTIDE SEQUENCE [LARGE SCALE GENOMIC DNA]</scope>
    <source>
        <strain evidence="7 8">DSM 15939</strain>
    </source>
</reference>
<feature type="domain" description="TM2" evidence="6">
    <location>
        <begin position="2"/>
        <end position="51"/>
    </location>
</feature>
<keyword evidence="3 5" id="KW-1133">Transmembrane helix</keyword>
<feature type="transmembrane region" description="Helical" evidence="5">
    <location>
        <begin position="31"/>
        <end position="55"/>
    </location>
</feature>
<evidence type="ECO:0000313" key="8">
    <source>
        <dbReference type="Proteomes" id="UP000076865"/>
    </source>
</evidence>
<comment type="subcellular location">
    <subcellularLocation>
        <location evidence="1">Membrane</location>
        <topology evidence="1">Multi-pass membrane protein</topology>
    </subcellularLocation>
</comment>
<keyword evidence="8" id="KW-1185">Reference proteome</keyword>
<evidence type="ECO:0000313" key="7">
    <source>
        <dbReference type="EMBL" id="ANB60881.1"/>
    </source>
</evidence>
<dbReference type="PATRIC" id="fig|294699.3.peg.1321"/>
<evidence type="ECO:0000259" key="6">
    <source>
        <dbReference type="Pfam" id="PF05154"/>
    </source>
</evidence>
<organism evidence="7 8">
    <name type="scientific">Anoxybacteroides amylolyticum</name>
    <dbReference type="NCBI Taxonomy" id="294699"/>
    <lineage>
        <taxon>Bacteria</taxon>
        <taxon>Bacillati</taxon>
        <taxon>Bacillota</taxon>
        <taxon>Bacilli</taxon>
        <taxon>Bacillales</taxon>
        <taxon>Anoxybacillaceae</taxon>
        <taxon>Anoxybacteroides</taxon>
    </lineage>
</organism>
<proteinExistence type="predicted"/>
<accession>A0A160F4D7</accession>
<evidence type="ECO:0000256" key="3">
    <source>
        <dbReference type="ARBA" id="ARBA00022989"/>
    </source>
</evidence>
<dbReference type="Pfam" id="PF05154">
    <property type="entry name" value="TM2"/>
    <property type="match status" value="1"/>
</dbReference>
<sequence>MKNKVVAGVLAILLGGLGIHKFYLGKLGQGVLYLLFSWTGIPSIIGLIEGILYLFKSDEEFNREYNVVSED</sequence>
<evidence type="ECO:0000256" key="5">
    <source>
        <dbReference type="SAM" id="Phobius"/>
    </source>
</evidence>
<evidence type="ECO:0000256" key="4">
    <source>
        <dbReference type="ARBA" id="ARBA00023136"/>
    </source>
</evidence>